<proteinExistence type="predicted"/>
<keyword evidence="2" id="KW-1185">Reference proteome</keyword>
<gene>
    <name evidence="1" type="ORF">MILVUS5_LOCUS13624</name>
</gene>
<organism evidence="1 2">
    <name type="scientific">Trifolium pratense</name>
    <name type="common">Red clover</name>
    <dbReference type="NCBI Taxonomy" id="57577"/>
    <lineage>
        <taxon>Eukaryota</taxon>
        <taxon>Viridiplantae</taxon>
        <taxon>Streptophyta</taxon>
        <taxon>Embryophyta</taxon>
        <taxon>Tracheophyta</taxon>
        <taxon>Spermatophyta</taxon>
        <taxon>Magnoliopsida</taxon>
        <taxon>eudicotyledons</taxon>
        <taxon>Gunneridae</taxon>
        <taxon>Pentapetalae</taxon>
        <taxon>rosids</taxon>
        <taxon>fabids</taxon>
        <taxon>Fabales</taxon>
        <taxon>Fabaceae</taxon>
        <taxon>Papilionoideae</taxon>
        <taxon>50 kb inversion clade</taxon>
        <taxon>NPAAA clade</taxon>
        <taxon>Hologalegina</taxon>
        <taxon>IRL clade</taxon>
        <taxon>Trifolieae</taxon>
        <taxon>Trifolium</taxon>
    </lineage>
</organism>
<evidence type="ECO:0000313" key="2">
    <source>
        <dbReference type="Proteomes" id="UP001177021"/>
    </source>
</evidence>
<comment type="caution">
    <text evidence="1">The sequence shown here is derived from an EMBL/GenBank/DDBJ whole genome shotgun (WGS) entry which is preliminary data.</text>
</comment>
<protein>
    <submittedName>
        <fullName evidence="1">Uncharacterized protein</fullName>
    </submittedName>
</protein>
<accession>A0ACB0JHS5</accession>
<dbReference type="EMBL" id="CASHSV030000044">
    <property type="protein sequence ID" value="CAJ2644646.1"/>
    <property type="molecule type" value="Genomic_DNA"/>
</dbReference>
<dbReference type="Proteomes" id="UP001177021">
    <property type="component" value="Unassembled WGS sequence"/>
</dbReference>
<evidence type="ECO:0000313" key="1">
    <source>
        <dbReference type="EMBL" id="CAJ2644646.1"/>
    </source>
</evidence>
<reference evidence="1" key="1">
    <citation type="submission" date="2023-10" db="EMBL/GenBank/DDBJ databases">
        <authorList>
            <person name="Rodriguez Cubillos JULIANA M."/>
            <person name="De Vega J."/>
        </authorList>
    </citation>
    <scope>NUCLEOTIDE SEQUENCE</scope>
</reference>
<name>A0ACB0JHS5_TRIPR</name>
<sequence length="146" mass="16639">MRKKTTMAEEGRKKKIHSRKRISGRKKNVTWVLYIHIFSNMTLTKKKIMSMKLNLGSSPWKVSYKRKSSLGEHCFSPRAEIEAKDQKKKVGICSVEADTQQVKASSTSQTFTEQVQQKLFVLGLLPLHTLGFQTKVGIFLAVMNAH</sequence>